<dbReference type="RefSeq" id="WP_135276309.1">
    <property type="nucleotide sequence ID" value="NZ_PQVH01000002.1"/>
</dbReference>
<name>A0A4Y9VTV3_9PROT</name>
<reference evidence="1 2" key="1">
    <citation type="submission" date="2018-02" db="EMBL/GenBank/DDBJ databases">
        <title>A novel lanthanide dependent methylotroph, Methylotenera sp. La3113.</title>
        <authorList>
            <person name="Lv H."/>
            <person name="Tani A."/>
        </authorList>
    </citation>
    <scope>NUCLEOTIDE SEQUENCE [LARGE SCALE GENOMIC DNA]</scope>
    <source>
        <strain evidence="1 2">La3113</strain>
    </source>
</reference>
<proteinExistence type="predicted"/>
<dbReference type="OrthoDB" id="8811917at2"/>
<evidence type="ECO:0000313" key="2">
    <source>
        <dbReference type="Proteomes" id="UP000297706"/>
    </source>
</evidence>
<sequence length="84" mass="9667">MKKLLVTIQLELDIPDTWGLVEHPDQVQAIKMDNGQYMHMSFLPMMTSDFKAGAEWSSECPDEFTEEVLDMVADEEVLMKLETD</sequence>
<dbReference type="Proteomes" id="UP000297706">
    <property type="component" value="Unassembled WGS sequence"/>
</dbReference>
<dbReference type="EMBL" id="PQVH01000002">
    <property type="protein sequence ID" value="TFW73001.1"/>
    <property type="molecule type" value="Genomic_DNA"/>
</dbReference>
<protein>
    <submittedName>
        <fullName evidence="1">Uncharacterized protein</fullName>
    </submittedName>
</protein>
<dbReference type="AlphaFoldDB" id="A0A4Y9VTV3"/>
<evidence type="ECO:0000313" key="1">
    <source>
        <dbReference type="EMBL" id="TFW73001.1"/>
    </source>
</evidence>
<organism evidence="1 2">
    <name type="scientific">Methylotenera oryzisoli</name>
    <dbReference type="NCBI Taxonomy" id="2080758"/>
    <lineage>
        <taxon>Bacteria</taxon>
        <taxon>Pseudomonadati</taxon>
        <taxon>Pseudomonadota</taxon>
        <taxon>Betaproteobacteria</taxon>
        <taxon>Nitrosomonadales</taxon>
        <taxon>Methylophilaceae</taxon>
        <taxon>Methylotenera</taxon>
    </lineage>
</organism>
<gene>
    <name evidence="1" type="ORF">C3Y98_01190</name>
</gene>
<keyword evidence="2" id="KW-1185">Reference proteome</keyword>
<comment type="caution">
    <text evidence="1">The sequence shown here is derived from an EMBL/GenBank/DDBJ whole genome shotgun (WGS) entry which is preliminary data.</text>
</comment>
<accession>A0A4Y9VTV3</accession>